<gene>
    <name evidence="2" type="ORF">PIIN_10813</name>
</gene>
<feature type="compositionally biased region" description="Low complexity" evidence="1">
    <location>
        <begin position="185"/>
        <end position="199"/>
    </location>
</feature>
<protein>
    <submittedName>
        <fullName evidence="2">Uncharacterized protein</fullName>
    </submittedName>
</protein>
<dbReference type="HOGENOM" id="CLU_739904_0_0_1"/>
<comment type="caution">
    <text evidence="2">The sequence shown here is derived from an EMBL/GenBank/DDBJ whole genome shotgun (WGS) entry which is preliminary data.</text>
</comment>
<feature type="compositionally biased region" description="Basic and acidic residues" evidence="1">
    <location>
        <begin position="221"/>
        <end position="234"/>
    </location>
</feature>
<feature type="compositionally biased region" description="Basic and acidic residues" evidence="1">
    <location>
        <begin position="366"/>
        <end position="388"/>
    </location>
</feature>
<keyword evidence="3" id="KW-1185">Reference proteome</keyword>
<accession>G4TZT4</accession>
<feature type="non-terminal residue" evidence="2">
    <location>
        <position position="421"/>
    </location>
</feature>
<evidence type="ECO:0000256" key="1">
    <source>
        <dbReference type="SAM" id="MobiDB-lite"/>
    </source>
</evidence>
<dbReference type="OrthoDB" id="3277495at2759"/>
<dbReference type="InParanoid" id="G4TZT4"/>
<feature type="region of interest" description="Disordered" evidence="1">
    <location>
        <begin position="25"/>
        <end position="280"/>
    </location>
</feature>
<dbReference type="AlphaFoldDB" id="G4TZT4"/>
<feature type="region of interest" description="Disordered" evidence="1">
    <location>
        <begin position="366"/>
        <end position="421"/>
    </location>
</feature>
<dbReference type="Proteomes" id="UP000007148">
    <property type="component" value="Unassembled WGS sequence"/>
</dbReference>
<feature type="compositionally biased region" description="Acidic residues" evidence="1">
    <location>
        <begin position="105"/>
        <end position="115"/>
    </location>
</feature>
<reference evidence="2 3" key="1">
    <citation type="journal article" date="2011" name="PLoS Pathog.">
        <title>Endophytic Life Strategies Decoded by Genome and Transcriptome Analyses of the Mutualistic Root Symbiont Piriformospora indica.</title>
        <authorList>
            <person name="Zuccaro A."/>
            <person name="Lahrmann U."/>
            <person name="Guldener U."/>
            <person name="Langen G."/>
            <person name="Pfiffi S."/>
            <person name="Biedenkopf D."/>
            <person name="Wong P."/>
            <person name="Samans B."/>
            <person name="Grimm C."/>
            <person name="Basiewicz M."/>
            <person name="Murat C."/>
            <person name="Martin F."/>
            <person name="Kogel K.H."/>
        </authorList>
    </citation>
    <scope>NUCLEOTIDE SEQUENCE [LARGE SCALE GENOMIC DNA]</scope>
    <source>
        <strain evidence="2 3">DSM 11827</strain>
    </source>
</reference>
<dbReference type="EMBL" id="CAFZ01001038">
    <property type="protein sequence ID" value="CCA76827.1"/>
    <property type="molecule type" value="Genomic_DNA"/>
</dbReference>
<feature type="compositionally biased region" description="Basic and acidic residues" evidence="1">
    <location>
        <begin position="126"/>
        <end position="135"/>
    </location>
</feature>
<evidence type="ECO:0000313" key="2">
    <source>
        <dbReference type="EMBL" id="CCA76827.1"/>
    </source>
</evidence>
<proteinExistence type="predicted"/>
<feature type="compositionally biased region" description="Acidic residues" evidence="1">
    <location>
        <begin position="58"/>
        <end position="78"/>
    </location>
</feature>
<name>G4TZT4_SERID</name>
<evidence type="ECO:0000313" key="3">
    <source>
        <dbReference type="Proteomes" id="UP000007148"/>
    </source>
</evidence>
<sequence length="421" mass="46258">NGTQYLNSPGNWESIIGYRQSIGSLTDDDLSVAPSDLDLRSAPPSEVDVAELPRFEPETDNLGEADDEVEEFEEDDEPLPPRTIIPLLHRKRNDLEPKAESLGDGNEEEFEENDEALPPRTIIPHPARERSEFDVAKQVVFGLRTRKGGRVVVDTSDDENEDNPARKSSTRLDALPSWEHNSLPSKESAASTSKQTSTSVGGSLPASGITRNTVGRGPQRMGDHDSSVKYDSAAKGKGKSSQNLAPRARSIPQTPAPPAETSDTGEPSAQGQNEPVKGPNEYAVPIDVLHRLLGGVRTEDIDKEFFPASQAARVENGRYTCLVRGKITTEGKAVWQKTHGTSCGSSVATPDSYRRHIIERHLGVKRGDGNQDKRIEQRIKSHNEAVKETKKKRKMSDDSDASTDDDRHQPSKKMKKVVDDM</sequence>
<feature type="compositionally biased region" description="Polar residues" evidence="1">
    <location>
        <begin position="261"/>
        <end position="273"/>
    </location>
</feature>
<organism evidence="2 3">
    <name type="scientific">Serendipita indica (strain DSM 11827)</name>
    <name type="common">Root endophyte fungus</name>
    <name type="synonym">Piriformospora indica</name>
    <dbReference type="NCBI Taxonomy" id="1109443"/>
    <lineage>
        <taxon>Eukaryota</taxon>
        <taxon>Fungi</taxon>
        <taxon>Dikarya</taxon>
        <taxon>Basidiomycota</taxon>
        <taxon>Agaricomycotina</taxon>
        <taxon>Agaricomycetes</taxon>
        <taxon>Sebacinales</taxon>
        <taxon>Serendipitaceae</taxon>
        <taxon>Serendipita</taxon>
    </lineage>
</organism>